<dbReference type="PANTHER" id="PTHR35936">
    <property type="entry name" value="MEMBRANE-BOUND LYTIC MUREIN TRANSGLYCOSYLASE F"/>
    <property type="match status" value="1"/>
</dbReference>
<evidence type="ECO:0000256" key="2">
    <source>
        <dbReference type="ARBA" id="ARBA00022729"/>
    </source>
</evidence>
<gene>
    <name evidence="5" type="primary">ehuB</name>
    <name evidence="5" type="ORF">C1H66_16115</name>
</gene>
<name>A0A2N7TIZ4_9GAMM</name>
<dbReference type="InterPro" id="IPR014337">
    <property type="entry name" value="Ectoine_EhuB"/>
</dbReference>
<reference evidence="5 6" key="1">
    <citation type="submission" date="2018-01" db="EMBL/GenBank/DDBJ databases">
        <title>Halomonas endophytica sp. nov., isolated from storage liquid in the stems of Populus euphratica.</title>
        <authorList>
            <person name="Chen C."/>
        </authorList>
    </citation>
    <scope>NUCLEOTIDE SEQUENCE [LARGE SCALE GENOMIC DNA]</scope>
    <source>
        <strain evidence="5 6">DSM 26881</strain>
    </source>
</reference>
<dbReference type="Gene3D" id="3.40.190.10">
    <property type="entry name" value="Periplasmic binding protein-like II"/>
    <property type="match status" value="2"/>
</dbReference>
<dbReference type="RefSeq" id="WP_102628899.1">
    <property type="nucleotide sequence ID" value="NZ_PDOH01000050.1"/>
</dbReference>
<dbReference type="NCBIfam" id="TIGR02995">
    <property type="entry name" value="ectoine_ehuB"/>
    <property type="match status" value="1"/>
</dbReference>
<proteinExistence type="inferred from homology"/>
<dbReference type="GO" id="GO:0051470">
    <property type="term" value="P:ectoine transmembrane transport"/>
    <property type="evidence" value="ECO:0007669"/>
    <property type="project" value="InterPro"/>
</dbReference>
<dbReference type="AlphaFoldDB" id="A0A2N7TIZ4"/>
<keyword evidence="2 3" id="KW-0732">Signal</keyword>
<dbReference type="GO" id="GO:0033294">
    <property type="term" value="F:ectoine binding"/>
    <property type="evidence" value="ECO:0007669"/>
    <property type="project" value="InterPro"/>
</dbReference>
<dbReference type="EMBL" id="PNRE01000073">
    <property type="protein sequence ID" value="PMR68146.1"/>
    <property type="molecule type" value="Genomic_DNA"/>
</dbReference>
<comment type="similarity">
    <text evidence="1">Belongs to the bacterial solute-binding protein 3 family.</text>
</comment>
<evidence type="ECO:0000256" key="1">
    <source>
        <dbReference type="ARBA" id="ARBA00010333"/>
    </source>
</evidence>
<dbReference type="InterPro" id="IPR001638">
    <property type="entry name" value="Solute-binding_3/MltF_N"/>
</dbReference>
<dbReference type="SUPFAM" id="SSF53850">
    <property type="entry name" value="Periplasmic binding protein-like II"/>
    <property type="match status" value="1"/>
</dbReference>
<evidence type="ECO:0000256" key="3">
    <source>
        <dbReference type="SAM" id="SignalP"/>
    </source>
</evidence>
<dbReference type="Proteomes" id="UP000235346">
    <property type="component" value="Unassembled WGS sequence"/>
</dbReference>
<feature type="domain" description="Solute-binding protein family 3/N-terminal" evidence="4">
    <location>
        <begin position="41"/>
        <end position="269"/>
    </location>
</feature>
<accession>A0A2N7TIZ4</accession>
<dbReference type="PANTHER" id="PTHR35936:SF17">
    <property type="entry name" value="ARGININE-BINDING EXTRACELLULAR PROTEIN ARTP"/>
    <property type="match status" value="1"/>
</dbReference>
<feature type="signal peptide" evidence="3">
    <location>
        <begin position="1"/>
        <end position="30"/>
    </location>
</feature>
<comment type="caution">
    <text evidence="5">The sequence shown here is derived from an EMBL/GenBank/DDBJ whole genome shotgun (WGS) entry which is preliminary data.</text>
</comment>
<protein>
    <submittedName>
        <fullName evidence="5">Ectoine/hydroxyectoine ABC transporter substrate-binding protein EhuB</fullName>
    </submittedName>
</protein>
<sequence>MRNHSRAGWPARLAITALLLGLASASSASAATLDEIHERGSIRIAVANEEPYGYIDEHGEPRGAGPEVALHLMDELGIESIEWIETTFGDLIPGLREGRFDMAAAEMAILPERCAQILYSEPNTTYGEGLLVRATNPGTITSYADFAQRDDVKVAVMAGADQREILMALDVPDDRIVTLERNEDAIGAITGGQADAYAATGLTVSALERIDNDVEVVLDFVDPVIDGEAVRSWGGFAFGPEAGELRDAVNEALTAYKRTNAWEQILTDHGFTQDDVLNSFRFSTEQLCSG</sequence>
<evidence type="ECO:0000313" key="5">
    <source>
        <dbReference type="EMBL" id="PMR68146.1"/>
    </source>
</evidence>
<dbReference type="Pfam" id="PF00497">
    <property type="entry name" value="SBP_bac_3"/>
    <property type="match status" value="1"/>
</dbReference>
<dbReference type="SMART" id="SM00062">
    <property type="entry name" value="PBPb"/>
    <property type="match status" value="1"/>
</dbReference>
<organism evidence="5 6">
    <name type="scientific">Halomonas heilongjiangensis</name>
    <dbReference type="NCBI Taxonomy" id="1387883"/>
    <lineage>
        <taxon>Bacteria</taxon>
        <taxon>Pseudomonadati</taxon>
        <taxon>Pseudomonadota</taxon>
        <taxon>Gammaproteobacteria</taxon>
        <taxon>Oceanospirillales</taxon>
        <taxon>Halomonadaceae</taxon>
        <taxon>Halomonas</taxon>
    </lineage>
</organism>
<evidence type="ECO:0000259" key="4">
    <source>
        <dbReference type="SMART" id="SM00062"/>
    </source>
</evidence>
<keyword evidence="6" id="KW-1185">Reference proteome</keyword>
<feature type="chain" id="PRO_5014789181" evidence="3">
    <location>
        <begin position="31"/>
        <end position="290"/>
    </location>
</feature>
<dbReference type="OrthoDB" id="9768183at2"/>
<evidence type="ECO:0000313" key="6">
    <source>
        <dbReference type="Proteomes" id="UP000235346"/>
    </source>
</evidence>